<keyword evidence="2" id="KW-1185">Reference proteome</keyword>
<gene>
    <name evidence="1" type="ORF">QO005_000864</name>
</gene>
<evidence type="ECO:0000313" key="2">
    <source>
        <dbReference type="Proteomes" id="UP001235269"/>
    </source>
</evidence>
<evidence type="ECO:0000313" key="1">
    <source>
        <dbReference type="EMBL" id="MDQ0454537.1"/>
    </source>
</evidence>
<dbReference type="InterPro" id="IPR018691">
    <property type="entry name" value="DUF2188"/>
</dbReference>
<sequence length="94" mass="10668">MVKVTYEIVPHDEGWAYRLDGAYSETFASHDEALEAARIVMRELQISDEPVRIVYQDEKGRWHAEMSDGRDRPEVEILDSYSGALSATDAPPAR</sequence>
<organism evidence="1 2">
    <name type="scientific">Rhizobium paknamense</name>
    <dbReference type="NCBI Taxonomy" id="1206817"/>
    <lineage>
        <taxon>Bacteria</taxon>
        <taxon>Pseudomonadati</taxon>
        <taxon>Pseudomonadota</taxon>
        <taxon>Alphaproteobacteria</taxon>
        <taxon>Hyphomicrobiales</taxon>
        <taxon>Rhizobiaceae</taxon>
        <taxon>Rhizobium/Agrobacterium group</taxon>
        <taxon>Rhizobium</taxon>
    </lineage>
</organism>
<dbReference type="Pfam" id="PF09954">
    <property type="entry name" value="DUF2188"/>
    <property type="match status" value="1"/>
</dbReference>
<comment type="caution">
    <text evidence="1">The sequence shown here is derived from an EMBL/GenBank/DDBJ whole genome shotgun (WGS) entry which is preliminary data.</text>
</comment>
<name>A0ABU0IA11_9HYPH</name>
<protein>
    <recommendedName>
        <fullName evidence="3">DUF2188 domain-containing protein</fullName>
    </recommendedName>
</protein>
<accession>A0ABU0IA11</accession>
<dbReference type="EMBL" id="JAUSWH010000002">
    <property type="protein sequence ID" value="MDQ0454537.1"/>
    <property type="molecule type" value="Genomic_DNA"/>
</dbReference>
<dbReference type="RefSeq" id="WP_307156749.1">
    <property type="nucleotide sequence ID" value="NZ_JAUSWH010000002.1"/>
</dbReference>
<proteinExistence type="predicted"/>
<dbReference type="Proteomes" id="UP001235269">
    <property type="component" value="Unassembled WGS sequence"/>
</dbReference>
<reference evidence="1 2" key="1">
    <citation type="submission" date="2023-07" db="EMBL/GenBank/DDBJ databases">
        <title>Genomic Encyclopedia of Type Strains, Phase IV (KMG-IV): sequencing the most valuable type-strain genomes for metagenomic binning, comparative biology and taxonomic classification.</title>
        <authorList>
            <person name="Goeker M."/>
        </authorList>
    </citation>
    <scope>NUCLEOTIDE SEQUENCE [LARGE SCALE GENOMIC DNA]</scope>
    <source>
        <strain evidence="1 2">DSM 100301</strain>
    </source>
</reference>
<evidence type="ECO:0008006" key="3">
    <source>
        <dbReference type="Google" id="ProtNLM"/>
    </source>
</evidence>